<evidence type="ECO:0000313" key="6">
    <source>
        <dbReference type="EMBL" id="KAK3387637.1"/>
    </source>
</evidence>
<dbReference type="Gene3D" id="3.30.160.810">
    <property type="match status" value="1"/>
</dbReference>
<evidence type="ECO:0000256" key="4">
    <source>
        <dbReference type="ARBA" id="ARBA00035209"/>
    </source>
</evidence>
<dbReference type="Pfam" id="PF00297">
    <property type="entry name" value="Ribosomal_L3"/>
    <property type="match status" value="1"/>
</dbReference>
<dbReference type="PANTHER" id="PTHR11229">
    <property type="entry name" value="50S RIBOSOMAL PROTEIN L3"/>
    <property type="match status" value="1"/>
</dbReference>
<dbReference type="GO" id="GO:0003735">
    <property type="term" value="F:structural constituent of ribosome"/>
    <property type="evidence" value="ECO:0007669"/>
    <property type="project" value="InterPro"/>
</dbReference>
<keyword evidence="7" id="KW-1185">Reference proteome</keyword>
<dbReference type="GO" id="GO:0005762">
    <property type="term" value="C:mitochondrial large ribosomal subunit"/>
    <property type="evidence" value="ECO:0007669"/>
    <property type="project" value="TreeGrafter"/>
</dbReference>
<evidence type="ECO:0000313" key="7">
    <source>
        <dbReference type="Proteomes" id="UP001285441"/>
    </source>
</evidence>
<feature type="compositionally biased region" description="Low complexity" evidence="5">
    <location>
        <begin position="20"/>
        <end position="50"/>
    </location>
</feature>
<evidence type="ECO:0000256" key="3">
    <source>
        <dbReference type="ARBA" id="ARBA00023274"/>
    </source>
</evidence>
<dbReference type="EMBL" id="JAULSW010000003">
    <property type="protein sequence ID" value="KAK3387637.1"/>
    <property type="molecule type" value="Genomic_DNA"/>
</dbReference>
<dbReference type="Proteomes" id="UP001285441">
    <property type="component" value="Unassembled WGS sequence"/>
</dbReference>
<keyword evidence="2" id="KW-0689">Ribosomal protein</keyword>
<evidence type="ECO:0000256" key="5">
    <source>
        <dbReference type="SAM" id="MobiDB-lite"/>
    </source>
</evidence>
<dbReference type="Gene3D" id="2.40.30.10">
    <property type="entry name" value="Translation factors"/>
    <property type="match status" value="1"/>
</dbReference>
<feature type="region of interest" description="Disordered" evidence="5">
    <location>
        <begin position="20"/>
        <end position="52"/>
    </location>
</feature>
<reference evidence="6" key="1">
    <citation type="journal article" date="2023" name="Mol. Phylogenet. Evol.">
        <title>Genome-scale phylogeny and comparative genomics of the fungal order Sordariales.</title>
        <authorList>
            <person name="Hensen N."/>
            <person name="Bonometti L."/>
            <person name="Westerberg I."/>
            <person name="Brannstrom I.O."/>
            <person name="Guillou S."/>
            <person name="Cros-Aarteil S."/>
            <person name="Calhoun S."/>
            <person name="Haridas S."/>
            <person name="Kuo A."/>
            <person name="Mondo S."/>
            <person name="Pangilinan J."/>
            <person name="Riley R."/>
            <person name="LaButti K."/>
            <person name="Andreopoulos B."/>
            <person name="Lipzen A."/>
            <person name="Chen C."/>
            <person name="Yan M."/>
            <person name="Daum C."/>
            <person name="Ng V."/>
            <person name="Clum A."/>
            <person name="Steindorff A."/>
            <person name="Ohm R.A."/>
            <person name="Martin F."/>
            <person name="Silar P."/>
            <person name="Natvig D.O."/>
            <person name="Lalanne C."/>
            <person name="Gautier V."/>
            <person name="Ament-Velasquez S.L."/>
            <person name="Kruys A."/>
            <person name="Hutchinson M.I."/>
            <person name="Powell A.J."/>
            <person name="Barry K."/>
            <person name="Miller A.N."/>
            <person name="Grigoriev I.V."/>
            <person name="Debuchy R."/>
            <person name="Gladieux P."/>
            <person name="Hiltunen Thoren M."/>
            <person name="Johannesson H."/>
        </authorList>
    </citation>
    <scope>NUCLEOTIDE SEQUENCE</scope>
    <source>
        <strain evidence="6">CBS 232.78</strain>
    </source>
</reference>
<keyword evidence="3" id="KW-0687">Ribonucleoprotein</keyword>
<dbReference type="FunFam" id="3.30.160.810:FF:000001">
    <property type="entry name" value="50S ribosomal protein L3"/>
    <property type="match status" value="1"/>
</dbReference>
<dbReference type="PANTHER" id="PTHR11229:SF8">
    <property type="entry name" value="LARGE RIBOSOMAL SUBUNIT PROTEIN UL3M"/>
    <property type="match status" value="1"/>
</dbReference>
<evidence type="ECO:0000256" key="2">
    <source>
        <dbReference type="ARBA" id="ARBA00022980"/>
    </source>
</evidence>
<dbReference type="NCBIfam" id="TIGR03625">
    <property type="entry name" value="L3_bact"/>
    <property type="match status" value="1"/>
</dbReference>
<name>A0AAE0U1P7_9PEZI</name>
<comment type="caution">
    <text evidence="6">The sequence shown here is derived from an EMBL/GenBank/DDBJ whole genome shotgun (WGS) entry which is preliminary data.</text>
</comment>
<comment type="similarity">
    <text evidence="1">Belongs to the universal ribosomal protein uL3 family.</text>
</comment>
<dbReference type="InterPro" id="IPR019927">
    <property type="entry name" value="Ribosomal_uL3_bac/org-type"/>
</dbReference>
<accession>A0AAE0U1P7</accession>
<dbReference type="AlphaFoldDB" id="A0AAE0U1P7"/>
<dbReference type="GO" id="GO:0006412">
    <property type="term" value="P:translation"/>
    <property type="evidence" value="ECO:0007669"/>
    <property type="project" value="InterPro"/>
</dbReference>
<dbReference type="InterPro" id="IPR000597">
    <property type="entry name" value="Ribosomal_uL3"/>
</dbReference>
<proteinExistence type="inferred from homology"/>
<reference evidence="6" key="2">
    <citation type="submission" date="2023-06" db="EMBL/GenBank/DDBJ databases">
        <authorList>
            <consortium name="Lawrence Berkeley National Laboratory"/>
            <person name="Haridas S."/>
            <person name="Hensen N."/>
            <person name="Bonometti L."/>
            <person name="Westerberg I."/>
            <person name="Brannstrom I.O."/>
            <person name="Guillou S."/>
            <person name="Cros-Aarteil S."/>
            <person name="Calhoun S."/>
            <person name="Kuo A."/>
            <person name="Mondo S."/>
            <person name="Pangilinan J."/>
            <person name="Riley R."/>
            <person name="LaButti K."/>
            <person name="Andreopoulos B."/>
            <person name="Lipzen A."/>
            <person name="Chen C."/>
            <person name="Yanf M."/>
            <person name="Daum C."/>
            <person name="Ng V."/>
            <person name="Clum A."/>
            <person name="Steindorff A."/>
            <person name="Ohm R."/>
            <person name="Martin F."/>
            <person name="Silar P."/>
            <person name="Natvig D."/>
            <person name="Lalanne C."/>
            <person name="Gautier V."/>
            <person name="Ament-velasquez S.L."/>
            <person name="Kruys A."/>
            <person name="Hutchinson M.I."/>
            <person name="Powell A.J."/>
            <person name="Barry K."/>
            <person name="Miller A.N."/>
            <person name="Grigoriev I.V."/>
            <person name="Debuchy R."/>
            <person name="Gladieux P."/>
            <person name="Thoren M.H."/>
            <person name="Johannesson H."/>
        </authorList>
    </citation>
    <scope>NUCLEOTIDE SEQUENCE</scope>
    <source>
        <strain evidence="6">CBS 232.78</strain>
    </source>
</reference>
<evidence type="ECO:0000256" key="1">
    <source>
        <dbReference type="ARBA" id="ARBA00006540"/>
    </source>
</evidence>
<gene>
    <name evidence="6" type="ORF">B0H63DRAFT_470569</name>
</gene>
<dbReference type="InterPro" id="IPR009000">
    <property type="entry name" value="Transl_B-barrel_sf"/>
</dbReference>
<protein>
    <recommendedName>
        <fullName evidence="4">Large ribosomal subunit protein uL3m</fullName>
    </recommendedName>
</protein>
<sequence length="382" mass="41483">MAPRLPARCWRQLQQPSSSSLLLGAAQRSTTLTRSSSLPSASPSSPRFLSHTPRRSVKYGWSTLSPRARPTRFNQVTAGLPAPTTGPAAAIKRREQSTPVRTGVLAIKKGMTAFMGRSGSRIPCTVLQLDRVQIVANKTRAQNGYWAVQVGLGERRADNVGAPMLGYFEAKGIAPKRVLAEFPVRDKTGLLPVGVQLMPDWFHIGQWVDVRANSRGMGFAGGMKRHGFSGQNASHGNSLNHRTIGTTGPSQGGGSRVLPGKKMPGRMGNQRVTMQNLPVLMVNNELGIVVVKGCVAGPKGCIVKIQDAVKKPPPPPEFIDETRRTLEERFPDAEERLTAARLKHLELKEARKEGRIEKMLSAGVPEFLQEGLDQQPEATITA</sequence>
<organism evidence="6 7">
    <name type="scientific">Podospora didyma</name>
    <dbReference type="NCBI Taxonomy" id="330526"/>
    <lineage>
        <taxon>Eukaryota</taxon>
        <taxon>Fungi</taxon>
        <taxon>Dikarya</taxon>
        <taxon>Ascomycota</taxon>
        <taxon>Pezizomycotina</taxon>
        <taxon>Sordariomycetes</taxon>
        <taxon>Sordariomycetidae</taxon>
        <taxon>Sordariales</taxon>
        <taxon>Podosporaceae</taxon>
        <taxon>Podospora</taxon>
    </lineage>
</organism>
<dbReference type="SUPFAM" id="SSF50447">
    <property type="entry name" value="Translation proteins"/>
    <property type="match status" value="1"/>
</dbReference>
<dbReference type="FunFam" id="2.40.30.10:FF:000004">
    <property type="entry name" value="50S ribosomal protein L3"/>
    <property type="match status" value="1"/>
</dbReference>